<dbReference type="Proteomes" id="UP000076962">
    <property type="component" value="Unassembled WGS sequence"/>
</dbReference>
<dbReference type="AlphaFoldDB" id="A0A176RSH8"/>
<accession>A0A176RSH8</accession>
<sequence length="378" mass="42862">MASYKYPCIVYRQRVEVGNAPTFCLFHAPVGQLLEWAAIVRLEDDTGTSQPSPAKVMAIKRFLTNEPKNTIPTSIILTIDQPGYDLKPLNPDVQENHYLGILALTDGEKKPGLVIDGQHRLLGMQHFNPQLSVNVVALLNADDTEKAFQFMVINNKASQVSKENLEALALHYEKQQLDKRLKTARLTLTPNLGFVGLIDTEDGSPFKGIIRWDTTNDPLRIVPPAAIEASMSYIQQQRVKPLESDDVLLEFFYSIWKTVKDRWASLWHKDSKLLKKVGILCLTQYITNALIASYDWERLDISDPSQVIKHVAVLLRHQEKNFWVLPWIPSNYDTPSGRALIVESLVQISRNLRGGDLWYADVKVVDVTQLEIMAQESM</sequence>
<evidence type="ECO:0000313" key="2">
    <source>
        <dbReference type="Proteomes" id="UP000076962"/>
    </source>
</evidence>
<evidence type="ECO:0000313" key="1">
    <source>
        <dbReference type="EMBL" id="OAD18688.1"/>
    </source>
</evidence>
<gene>
    <name evidence="1" type="ORF">THIOM_005706</name>
</gene>
<dbReference type="Pfam" id="PF14072">
    <property type="entry name" value="DndB"/>
    <property type="match status" value="1"/>
</dbReference>
<dbReference type="CDD" id="cd16413">
    <property type="entry name" value="DGQHR_domain"/>
    <property type="match status" value="1"/>
</dbReference>
<reference evidence="1 2" key="1">
    <citation type="submission" date="2016-05" db="EMBL/GenBank/DDBJ databases">
        <title>Single-cell genome of chain-forming Candidatus Thiomargarita nelsonii and comparison to other large sulfur-oxidizing bacteria.</title>
        <authorList>
            <person name="Winkel M."/>
            <person name="Salman V."/>
            <person name="Woyke T."/>
            <person name="Schulz-Vogt H."/>
            <person name="Richter M."/>
            <person name="Flood B."/>
            <person name="Bailey J."/>
            <person name="Amann R."/>
            <person name="Mussmann M."/>
        </authorList>
    </citation>
    <scope>NUCLEOTIDE SEQUENCE [LARGE SCALE GENOMIC DNA]</scope>
    <source>
        <strain evidence="1 2">THI036</strain>
    </source>
</reference>
<dbReference type="NCBIfam" id="TIGR03187">
    <property type="entry name" value="DGQHR"/>
    <property type="match status" value="1"/>
</dbReference>
<name>A0A176RSH8_9GAMM</name>
<proteinExistence type="predicted"/>
<dbReference type="EMBL" id="LUTY01003130">
    <property type="protein sequence ID" value="OAD18688.1"/>
    <property type="molecule type" value="Genomic_DNA"/>
</dbReference>
<dbReference type="PATRIC" id="fig|1003181.4.peg.7561"/>
<comment type="caution">
    <text evidence="1">The sequence shown here is derived from an EMBL/GenBank/DDBJ whole genome shotgun (WGS) entry which is preliminary data.</text>
</comment>
<organism evidence="1 2">
    <name type="scientific">Candidatus Thiomargarita nelsonii</name>
    <dbReference type="NCBI Taxonomy" id="1003181"/>
    <lineage>
        <taxon>Bacteria</taxon>
        <taxon>Pseudomonadati</taxon>
        <taxon>Pseudomonadota</taxon>
        <taxon>Gammaproteobacteria</taxon>
        <taxon>Thiotrichales</taxon>
        <taxon>Thiotrichaceae</taxon>
        <taxon>Thiomargarita</taxon>
    </lineage>
</organism>
<dbReference type="InterPro" id="IPR017642">
    <property type="entry name" value="DNA_S_mod_DndB"/>
</dbReference>
<dbReference type="InterPro" id="IPR017601">
    <property type="entry name" value="DGQHR-contain_dom"/>
</dbReference>
<keyword evidence="2" id="KW-1185">Reference proteome</keyword>
<protein>
    <submittedName>
        <fullName evidence="1">DGQHR region</fullName>
    </submittedName>
</protein>